<sequence>MPLSEIHRTSTRKELENSQSRMTNYSSDLSSFMSDDEFVELLWENGQLVVQGQSNRPKKSISTSNASSQTGKAHDKNGNVKMGRFSSMDQVVDELSPVVPSVVGLNSQDDDDNNNGSWMNYPIEDPLVQSDYCSEFLSEFSGVDLNSVATNAKGNTNVVATTTSFGFGRASQKIQVGNASRGITGGSDLPSRIRKSQLFQLPQQCQSAIPNSKLKEATEFGNHGSTSSHQGSSADNGGVLLKTWPQKQEDTANTKVPQASSGSRGGAGLMNFSHFSRAASLFKANLQGSDRLRSNKKASTAGSSNPLESSLINSNSGFKIISGAIQGKPASGLLHDVAPRSSTKSTQDVASVQQAEAHKNHGKVVIASPKRTDQSKGQSTGLSERREKEKATEAPVASSVCSGNSVGAASNDLIYGAAKRKCREGEESEYQSDDVEDDSVGLKISDSAHCKSAKRSRAAEVHNLSERRRRDRINERMRALQELIPNCNKVDKASMLDEAIEYLKTLQLQVQIMSMGAGLCMPPMMMPPGMQHLRAAPMYSPMGLGMSMGMGMGMGYGMGMFDMNGSPSLRGLPGGPASLQMFGIPGQGLPIPTPQLPQYTPYSTLPIRPDPMGERSGVVTGTTSPVSAALPVVETAPSSSSKDLPHLNVNSEAPHQTKADDSPIPSSSI</sequence>
<reference evidence="2" key="1">
    <citation type="journal article" date="2022" name="Nat. Commun.">
        <title>Chromosome evolution and the genetic basis of agronomically important traits in greater yam.</title>
        <authorList>
            <person name="Bredeson J.V."/>
            <person name="Lyons J.B."/>
            <person name="Oniyinde I.O."/>
            <person name="Okereke N.R."/>
            <person name="Kolade O."/>
            <person name="Nnabue I."/>
            <person name="Nwadili C.O."/>
            <person name="Hribova E."/>
            <person name="Parker M."/>
            <person name="Nwogha J."/>
            <person name="Shu S."/>
            <person name="Carlson J."/>
            <person name="Kariba R."/>
            <person name="Muthemba S."/>
            <person name="Knop K."/>
            <person name="Barton G.J."/>
            <person name="Sherwood A.V."/>
            <person name="Lopez-Montes A."/>
            <person name="Asiedu R."/>
            <person name="Jamnadass R."/>
            <person name="Muchugi A."/>
            <person name="Goodstein D."/>
            <person name="Egesi C.N."/>
            <person name="Featherston J."/>
            <person name="Asfaw A."/>
            <person name="Simpson G.G."/>
            <person name="Dolezel J."/>
            <person name="Hendre P.S."/>
            <person name="Van Deynze A."/>
            <person name="Kumar P.L."/>
            <person name="Obidiegwu J.E."/>
            <person name="Bhattacharjee R."/>
            <person name="Rokhsar D.S."/>
        </authorList>
    </citation>
    <scope>NUCLEOTIDE SEQUENCE [LARGE SCALE GENOMIC DNA]</scope>
    <source>
        <strain evidence="2">cv. TDa95/00328</strain>
    </source>
</reference>
<dbReference type="EMBL" id="CM037022">
    <property type="protein sequence ID" value="KAH7666519.1"/>
    <property type="molecule type" value="Genomic_DNA"/>
</dbReference>
<protein>
    <submittedName>
        <fullName evidence="1">Myc-type basic helix-loop-helix (BHLH) domain-containing protein</fullName>
    </submittedName>
</protein>
<keyword evidence="2" id="KW-1185">Reference proteome</keyword>
<comment type="caution">
    <text evidence="1">The sequence shown here is derived from an EMBL/GenBank/DDBJ whole genome shotgun (WGS) entry which is preliminary data.</text>
</comment>
<proteinExistence type="predicted"/>
<name>A0ACB7V062_DIOAL</name>
<evidence type="ECO:0000313" key="1">
    <source>
        <dbReference type="EMBL" id="KAH7666519.1"/>
    </source>
</evidence>
<dbReference type="Proteomes" id="UP000827976">
    <property type="component" value="Chromosome 12"/>
</dbReference>
<evidence type="ECO:0000313" key="2">
    <source>
        <dbReference type="Proteomes" id="UP000827976"/>
    </source>
</evidence>
<accession>A0ACB7V062</accession>
<organism evidence="1 2">
    <name type="scientific">Dioscorea alata</name>
    <name type="common">Purple yam</name>
    <dbReference type="NCBI Taxonomy" id="55571"/>
    <lineage>
        <taxon>Eukaryota</taxon>
        <taxon>Viridiplantae</taxon>
        <taxon>Streptophyta</taxon>
        <taxon>Embryophyta</taxon>
        <taxon>Tracheophyta</taxon>
        <taxon>Spermatophyta</taxon>
        <taxon>Magnoliopsida</taxon>
        <taxon>Liliopsida</taxon>
        <taxon>Dioscoreales</taxon>
        <taxon>Dioscoreaceae</taxon>
        <taxon>Dioscorea</taxon>
    </lineage>
</organism>
<gene>
    <name evidence="1" type="ORF">IHE45_12G001400</name>
</gene>